<name>A0A518DRF1_9BACT</name>
<evidence type="ECO:0000313" key="2">
    <source>
        <dbReference type="EMBL" id="QDU94402.1"/>
    </source>
</evidence>
<dbReference type="RefSeq" id="WP_145052772.1">
    <property type="nucleotide sequence ID" value="NZ_CP036433.1"/>
</dbReference>
<evidence type="ECO:0000259" key="1">
    <source>
        <dbReference type="Pfam" id="PF07883"/>
    </source>
</evidence>
<dbReference type="OrthoDB" id="287918at2"/>
<accession>A0A518DRF1</accession>
<reference evidence="2 3" key="1">
    <citation type="submission" date="2019-02" db="EMBL/GenBank/DDBJ databases">
        <title>Deep-cultivation of Planctomycetes and their phenomic and genomic characterization uncovers novel biology.</title>
        <authorList>
            <person name="Wiegand S."/>
            <person name="Jogler M."/>
            <person name="Boedeker C."/>
            <person name="Pinto D."/>
            <person name="Vollmers J."/>
            <person name="Rivas-Marin E."/>
            <person name="Kohn T."/>
            <person name="Peeters S.H."/>
            <person name="Heuer A."/>
            <person name="Rast P."/>
            <person name="Oberbeckmann S."/>
            <person name="Bunk B."/>
            <person name="Jeske O."/>
            <person name="Meyerdierks A."/>
            <person name="Storesund J.E."/>
            <person name="Kallscheuer N."/>
            <person name="Luecker S."/>
            <person name="Lage O.M."/>
            <person name="Pohl T."/>
            <person name="Merkel B.J."/>
            <person name="Hornburger P."/>
            <person name="Mueller R.-W."/>
            <person name="Bruemmer F."/>
            <person name="Labrenz M."/>
            <person name="Spormann A.M."/>
            <person name="Op den Camp H."/>
            <person name="Overmann J."/>
            <person name="Amann R."/>
            <person name="Jetten M.S.M."/>
            <person name="Mascher T."/>
            <person name="Medema M.H."/>
            <person name="Devos D.P."/>
            <person name="Kaster A.-K."/>
            <person name="Ovreas L."/>
            <person name="Rohde M."/>
            <person name="Galperin M.Y."/>
            <person name="Jogler C."/>
        </authorList>
    </citation>
    <scope>NUCLEOTIDE SEQUENCE [LARGE SCALE GENOMIC DNA]</scope>
    <source>
        <strain evidence="2 3">Pla85_3_4</strain>
    </source>
</reference>
<dbReference type="Proteomes" id="UP000317648">
    <property type="component" value="Chromosome"/>
</dbReference>
<feature type="domain" description="Cupin type-2" evidence="1">
    <location>
        <begin position="49"/>
        <end position="98"/>
    </location>
</feature>
<dbReference type="CDD" id="cd20295">
    <property type="entry name" value="cupin_Pac13-like"/>
    <property type="match status" value="1"/>
</dbReference>
<sequence>MSNRPQPTFQIVDFAEIPGVPCPCGIARRGFGEVSDYPATLHLTEISTEARTHYHKRLTETYYILECGDDAALQLDEQVVPLKPGMAILIPPGVRHRAIGKMRILNFVIPKFDPADEWFDDVS</sequence>
<dbReference type="EMBL" id="CP036433">
    <property type="protein sequence ID" value="QDU94402.1"/>
    <property type="molecule type" value="Genomic_DNA"/>
</dbReference>
<dbReference type="AlphaFoldDB" id="A0A518DRF1"/>
<dbReference type="Pfam" id="PF07883">
    <property type="entry name" value="Cupin_2"/>
    <property type="match status" value="1"/>
</dbReference>
<dbReference type="InterPro" id="IPR014710">
    <property type="entry name" value="RmlC-like_jellyroll"/>
</dbReference>
<dbReference type="KEGG" id="lcre:Pla8534_21920"/>
<gene>
    <name evidence="2" type="ORF">Pla8534_21920</name>
</gene>
<evidence type="ECO:0000313" key="3">
    <source>
        <dbReference type="Proteomes" id="UP000317648"/>
    </source>
</evidence>
<dbReference type="SUPFAM" id="SSF51182">
    <property type="entry name" value="RmlC-like cupins"/>
    <property type="match status" value="1"/>
</dbReference>
<proteinExistence type="predicted"/>
<organism evidence="2 3">
    <name type="scientific">Lignipirellula cremea</name>
    <dbReference type="NCBI Taxonomy" id="2528010"/>
    <lineage>
        <taxon>Bacteria</taxon>
        <taxon>Pseudomonadati</taxon>
        <taxon>Planctomycetota</taxon>
        <taxon>Planctomycetia</taxon>
        <taxon>Pirellulales</taxon>
        <taxon>Pirellulaceae</taxon>
        <taxon>Lignipirellula</taxon>
    </lineage>
</organism>
<keyword evidence="3" id="KW-1185">Reference proteome</keyword>
<dbReference type="Gene3D" id="2.60.120.10">
    <property type="entry name" value="Jelly Rolls"/>
    <property type="match status" value="1"/>
</dbReference>
<dbReference type="InterPro" id="IPR013096">
    <property type="entry name" value="Cupin_2"/>
</dbReference>
<protein>
    <submittedName>
        <fullName evidence="2">Cupin domain protein</fullName>
    </submittedName>
</protein>
<dbReference type="InterPro" id="IPR011051">
    <property type="entry name" value="RmlC_Cupin_sf"/>
</dbReference>